<keyword evidence="5" id="KW-0862">Zinc</keyword>
<evidence type="ECO:0000256" key="2">
    <source>
        <dbReference type="ARBA" id="ARBA00022723"/>
    </source>
</evidence>
<evidence type="ECO:0000256" key="3">
    <source>
        <dbReference type="ARBA" id="ARBA00022737"/>
    </source>
</evidence>
<dbReference type="OrthoDB" id="8117402at2759"/>
<dbReference type="Proteomes" id="UP000016923">
    <property type="component" value="Unassembled WGS sequence"/>
</dbReference>
<protein>
    <submittedName>
        <fullName evidence="8">C2h2 finger domain protein</fullName>
    </submittedName>
</protein>
<keyword evidence="3" id="KW-0677">Repeat</keyword>
<dbReference type="GO" id="GO:0000981">
    <property type="term" value="F:DNA-binding transcription factor activity, RNA polymerase II-specific"/>
    <property type="evidence" value="ECO:0007669"/>
    <property type="project" value="InterPro"/>
</dbReference>
<dbReference type="GO" id="GO:0006351">
    <property type="term" value="P:DNA-templated transcription"/>
    <property type="evidence" value="ECO:0007669"/>
    <property type="project" value="InterPro"/>
</dbReference>
<evidence type="ECO:0000256" key="4">
    <source>
        <dbReference type="ARBA" id="ARBA00022771"/>
    </source>
</evidence>
<dbReference type="Pfam" id="PF04082">
    <property type="entry name" value="Fungal_trans"/>
    <property type="match status" value="1"/>
</dbReference>
<organism evidence="8 9">
    <name type="scientific">Ophiostoma piceae (strain UAMH 11346)</name>
    <name type="common">Sap stain fungus</name>
    <dbReference type="NCBI Taxonomy" id="1262450"/>
    <lineage>
        <taxon>Eukaryota</taxon>
        <taxon>Fungi</taxon>
        <taxon>Dikarya</taxon>
        <taxon>Ascomycota</taxon>
        <taxon>Pezizomycotina</taxon>
        <taxon>Sordariomycetes</taxon>
        <taxon>Sordariomycetidae</taxon>
        <taxon>Ophiostomatales</taxon>
        <taxon>Ophiostomataceae</taxon>
        <taxon>Ophiostoma</taxon>
    </lineage>
</organism>
<sequence>MSDAGVPSQTLPMESKKAVVAAVTRQTDDGLDYLLDAALSLDLPAQENVLSTEAIAACIASYFANFHPSFPILHRPTFSPDSAPKSLVHIVAAIGNLYRCKTDPAVSDDVAQQQSNNLWESCVSSLKDIAISDPGRWKDIWILQTSLLCIVYGAFATERFSKSCQMLTRLVSDIREGGLFQQHSCEYSYSWRQELDARIELGVVPAQPDDTWRSFIDEESLKMSLYGLTMIDFQLVLACNTRPEISALELVWDLPWSTQAWEANTSQEWAQQIHLEAASYQASSGPVVTDRGPALKSLFLVTQTLMAGGPPESVLKALSYSHFALLCVSVNIYRIVRGFTHYLYQLPPSPSNPSPFHILTHSQNSQISTAVAVILGLKAASLSNAAAGSAAEFTGKRLWNAAQLVCWVAKISLCVPDDFLICGIVDTDITASFATAAHLSLGTQILGRRSRNCIATQKPFGEEGLLLIFEELMNTLDSIWGEDVLLAMADAPWVSVIGFRALLDIYRVLRLATTDLNERISSGSTSSVAPRAFDPAKIVYDTVNNALTQYIRNKWTSLTTRNLEQLGMLELTEDPKLCERKFMMIMVQSCNERNIWPVIRSVGTVLEEIFTGSF</sequence>
<evidence type="ECO:0000256" key="5">
    <source>
        <dbReference type="ARBA" id="ARBA00022833"/>
    </source>
</evidence>
<dbReference type="EMBL" id="KE148185">
    <property type="protein sequence ID" value="EPE02183.1"/>
    <property type="molecule type" value="Genomic_DNA"/>
</dbReference>
<dbReference type="eggNOG" id="KOG1721">
    <property type="taxonomic scope" value="Eukaryota"/>
</dbReference>
<gene>
    <name evidence="8" type="ORF">F503_08490</name>
</gene>
<evidence type="ECO:0000313" key="8">
    <source>
        <dbReference type="EMBL" id="EPE02183.1"/>
    </source>
</evidence>
<evidence type="ECO:0000259" key="7">
    <source>
        <dbReference type="Pfam" id="PF04082"/>
    </source>
</evidence>
<accession>S3C7L7</accession>
<dbReference type="GO" id="GO:0005634">
    <property type="term" value="C:nucleus"/>
    <property type="evidence" value="ECO:0007669"/>
    <property type="project" value="UniProtKB-SubCell"/>
</dbReference>
<dbReference type="GO" id="GO:0000785">
    <property type="term" value="C:chromatin"/>
    <property type="evidence" value="ECO:0007669"/>
    <property type="project" value="TreeGrafter"/>
</dbReference>
<dbReference type="GO" id="GO:0000978">
    <property type="term" value="F:RNA polymerase II cis-regulatory region sequence-specific DNA binding"/>
    <property type="evidence" value="ECO:0007669"/>
    <property type="project" value="InterPro"/>
</dbReference>
<dbReference type="InterPro" id="IPR051059">
    <property type="entry name" value="VerF-like"/>
</dbReference>
<dbReference type="GO" id="GO:0008270">
    <property type="term" value="F:zinc ion binding"/>
    <property type="evidence" value="ECO:0007669"/>
    <property type="project" value="UniProtKB-KW"/>
</dbReference>
<comment type="subcellular location">
    <subcellularLocation>
        <location evidence="1">Nucleus</location>
    </subcellularLocation>
</comment>
<evidence type="ECO:0000256" key="1">
    <source>
        <dbReference type="ARBA" id="ARBA00004123"/>
    </source>
</evidence>
<dbReference type="STRING" id="1262450.S3C7L7"/>
<dbReference type="VEuPathDB" id="FungiDB:F503_08490"/>
<dbReference type="PANTHER" id="PTHR40626">
    <property type="entry name" value="MIP31509P"/>
    <property type="match status" value="1"/>
</dbReference>
<dbReference type="OMA" id="CIWGALR"/>
<feature type="domain" description="Xylanolytic transcriptional activator regulatory" evidence="7">
    <location>
        <begin position="60"/>
        <end position="273"/>
    </location>
</feature>
<dbReference type="AlphaFoldDB" id="S3C7L7"/>
<keyword evidence="9" id="KW-1185">Reference proteome</keyword>
<evidence type="ECO:0000313" key="9">
    <source>
        <dbReference type="Proteomes" id="UP000016923"/>
    </source>
</evidence>
<keyword evidence="6" id="KW-0539">Nucleus</keyword>
<dbReference type="PANTHER" id="PTHR40626:SF11">
    <property type="entry name" value="ZINC FINGER PROTEIN YPR022C"/>
    <property type="match status" value="1"/>
</dbReference>
<keyword evidence="4" id="KW-0863">Zinc-finger</keyword>
<dbReference type="HOGENOM" id="CLU_019264_0_0_1"/>
<keyword evidence="2" id="KW-0479">Metal-binding</keyword>
<dbReference type="CDD" id="cd12148">
    <property type="entry name" value="fungal_TF_MHR"/>
    <property type="match status" value="1"/>
</dbReference>
<proteinExistence type="predicted"/>
<dbReference type="InterPro" id="IPR007219">
    <property type="entry name" value="XnlR_reg_dom"/>
</dbReference>
<reference evidence="8 9" key="1">
    <citation type="journal article" date="2013" name="BMC Genomics">
        <title>The genome and transcriptome of the pine saprophyte Ophiostoma piceae, and a comparison with the bark beetle-associated pine pathogen Grosmannia clavigera.</title>
        <authorList>
            <person name="Haridas S."/>
            <person name="Wang Y."/>
            <person name="Lim L."/>
            <person name="Massoumi Alamouti S."/>
            <person name="Jackman S."/>
            <person name="Docking R."/>
            <person name="Robertson G."/>
            <person name="Birol I."/>
            <person name="Bohlmann J."/>
            <person name="Breuil C."/>
        </authorList>
    </citation>
    <scope>NUCLEOTIDE SEQUENCE [LARGE SCALE GENOMIC DNA]</scope>
    <source>
        <strain evidence="8 9">UAMH 11346</strain>
    </source>
</reference>
<name>S3C7L7_OPHP1</name>
<evidence type="ECO:0000256" key="6">
    <source>
        <dbReference type="ARBA" id="ARBA00023242"/>
    </source>
</evidence>